<keyword evidence="1" id="KW-0732">Signal</keyword>
<dbReference type="Proteomes" id="UP000192678">
    <property type="component" value="Unassembled WGS sequence"/>
</dbReference>
<proteinExistence type="predicted"/>
<evidence type="ECO:0000313" key="3">
    <source>
        <dbReference type="Proteomes" id="UP000192678"/>
    </source>
</evidence>
<accession>A0A1W2EXA5</accession>
<gene>
    <name evidence="2" type="ORF">SAMN04488101_11739</name>
</gene>
<evidence type="ECO:0000313" key="2">
    <source>
        <dbReference type="EMBL" id="SMD14202.1"/>
    </source>
</evidence>
<feature type="signal peptide" evidence="1">
    <location>
        <begin position="1"/>
        <end position="25"/>
    </location>
</feature>
<evidence type="ECO:0000256" key="1">
    <source>
        <dbReference type="SAM" id="SignalP"/>
    </source>
</evidence>
<dbReference type="STRING" id="475255.SAMN04488101_11739"/>
<dbReference type="OrthoDB" id="760094at2"/>
<sequence length="244" mass="25640">MKTKSTILKTALICIITGVFSQASAQTDITAIGDFANANMSNLNQVICMGKSVDLTLSNTDAGTDYVWLTRHKSTDGVTALAGDNLPANTGTLVDPASNLTAAGYYIYKLRATNTTTQCSEIFEQLVYVLPTPIVTLSNTGDLAACTNASEDMVLTASNASGTGVTQTFAVNYQWFSKKSTDPEVSLGNTTNSYTVSTGTTVGSLDYYVKATYKIKDCGATESTKKTVVITAAPGRPTIGIASN</sequence>
<dbReference type="RefSeq" id="WP_084291659.1">
    <property type="nucleotide sequence ID" value="NZ_FWYB01000017.1"/>
</dbReference>
<dbReference type="AlphaFoldDB" id="A0A1W2EXA5"/>
<keyword evidence="3" id="KW-1185">Reference proteome</keyword>
<reference evidence="2 3" key="1">
    <citation type="submission" date="2017-04" db="EMBL/GenBank/DDBJ databases">
        <authorList>
            <person name="Afonso C.L."/>
            <person name="Miller P.J."/>
            <person name="Scott M.A."/>
            <person name="Spackman E."/>
            <person name="Goraichik I."/>
            <person name="Dimitrov K.M."/>
            <person name="Suarez D.L."/>
            <person name="Swayne D.E."/>
        </authorList>
    </citation>
    <scope>NUCLEOTIDE SEQUENCE [LARGE SCALE GENOMIC DNA]</scope>
    <source>
        <strain evidence="2 3">DSM 19625</strain>
    </source>
</reference>
<evidence type="ECO:0008006" key="4">
    <source>
        <dbReference type="Google" id="ProtNLM"/>
    </source>
</evidence>
<protein>
    <recommendedName>
        <fullName evidence="4">Ig-like domain-containing protein</fullName>
    </recommendedName>
</protein>
<organism evidence="2 3">
    <name type="scientific">Pedobacter nyackensis</name>
    <dbReference type="NCBI Taxonomy" id="475255"/>
    <lineage>
        <taxon>Bacteria</taxon>
        <taxon>Pseudomonadati</taxon>
        <taxon>Bacteroidota</taxon>
        <taxon>Sphingobacteriia</taxon>
        <taxon>Sphingobacteriales</taxon>
        <taxon>Sphingobacteriaceae</taxon>
        <taxon>Pedobacter</taxon>
    </lineage>
</organism>
<dbReference type="EMBL" id="FWYB01000017">
    <property type="protein sequence ID" value="SMD14202.1"/>
    <property type="molecule type" value="Genomic_DNA"/>
</dbReference>
<feature type="chain" id="PRO_5012800199" description="Ig-like domain-containing protein" evidence="1">
    <location>
        <begin position="26"/>
        <end position="244"/>
    </location>
</feature>
<name>A0A1W2EXA5_9SPHI</name>